<dbReference type="AlphaFoldDB" id="A0AAW1P0E6"/>
<accession>A0AAW1P0E6</accession>
<gene>
    <name evidence="2" type="ORF">WJX72_006101</name>
</gene>
<evidence type="ECO:0000313" key="2">
    <source>
        <dbReference type="EMBL" id="KAK9803160.1"/>
    </source>
</evidence>
<comment type="caution">
    <text evidence="2">The sequence shown here is derived from an EMBL/GenBank/DDBJ whole genome shotgun (WGS) entry which is preliminary data.</text>
</comment>
<feature type="region of interest" description="Disordered" evidence="1">
    <location>
        <begin position="214"/>
        <end position="360"/>
    </location>
</feature>
<evidence type="ECO:0000256" key="1">
    <source>
        <dbReference type="SAM" id="MobiDB-lite"/>
    </source>
</evidence>
<feature type="compositionally biased region" description="Low complexity" evidence="1">
    <location>
        <begin position="267"/>
        <end position="291"/>
    </location>
</feature>
<organism evidence="2 3">
    <name type="scientific">[Myrmecia] bisecta</name>
    <dbReference type="NCBI Taxonomy" id="41462"/>
    <lineage>
        <taxon>Eukaryota</taxon>
        <taxon>Viridiplantae</taxon>
        <taxon>Chlorophyta</taxon>
        <taxon>core chlorophytes</taxon>
        <taxon>Trebouxiophyceae</taxon>
        <taxon>Trebouxiales</taxon>
        <taxon>Trebouxiaceae</taxon>
        <taxon>Myrmecia</taxon>
    </lineage>
</organism>
<sequence>MLVLAVHTVSAVTAKVPFGMIMLMDHIQKKEVPQELRCRQVHPTSGLRSTSLWDVPSVAALQEWLDEFLDVDCQNEVFEIQEEFAYGISVDLSRARTAEMVSANTRATAAAVNERTKAATAAASKQMTELDQKYHVSEQAERVAKAAREASTAAAARTAAMFGRVGTAAKAAQSKALENEKVAAAATSLNSGMTSSWKSLTQGVAYLKAQVGRPGEGGSYSPMASTSDSGEAAAPRRTGEQEGAAAPAVTASKGSGSEGYEGLAMEARAASHTAGTAHAAHAAAPASMQSTAPPPAQAPPPPQAVPEDKSLFTLDDLESDDEHNGPTSSAVGQLHDLHLSPPNPRAAGGFGSATHHEVNK</sequence>
<dbReference type="EMBL" id="JALJOR010000023">
    <property type="protein sequence ID" value="KAK9803160.1"/>
    <property type="molecule type" value="Genomic_DNA"/>
</dbReference>
<protein>
    <submittedName>
        <fullName evidence="2">Uncharacterized protein</fullName>
    </submittedName>
</protein>
<reference evidence="2 3" key="1">
    <citation type="journal article" date="2024" name="Nat. Commun.">
        <title>Phylogenomics reveals the evolutionary origins of lichenization in chlorophyte algae.</title>
        <authorList>
            <person name="Puginier C."/>
            <person name="Libourel C."/>
            <person name="Otte J."/>
            <person name="Skaloud P."/>
            <person name="Haon M."/>
            <person name="Grisel S."/>
            <person name="Petersen M."/>
            <person name="Berrin J.G."/>
            <person name="Delaux P.M."/>
            <person name="Dal Grande F."/>
            <person name="Keller J."/>
        </authorList>
    </citation>
    <scope>NUCLEOTIDE SEQUENCE [LARGE SCALE GENOMIC DNA]</scope>
    <source>
        <strain evidence="2 3">SAG 2043</strain>
    </source>
</reference>
<proteinExistence type="predicted"/>
<name>A0AAW1P0E6_9CHLO</name>
<feature type="compositionally biased region" description="Pro residues" evidence="1">
    <location>
        <begin position="292"/>
        <end position="304"/>
    </location>
</feature>
<dbReference type="Proteomes" id="UP001489004">
    <property type="component" value="Unassembled WGS sequence"/>
</dbReference>
<evidence type="ECO:0000313" key="3">
    <source>
        <dbReference type="Proteomes" id="UP001489004"/>
    </source>
</evidence>
<keyword evidence="3" id="KW-1185">Reference proteome</keyword>